<dbReference type="InterPro" id="IPR011114">
    <property type="entry name" value="RuvA_C"/>
</dbReference>
<comment type="caution">
    <text evidence="6">Lacks conserved residue(s) required for the propagation of feature annotation.</text>
</comment>
<evidence type="ECO:0000256" key="6">
    <source>
        <dbReference type="HAMAP-Rule" id="MF_00031"/>
    </source>
</evidence>
<dbReference type="GO" id="GO:0009379">
    <property type="term" value="C:Holliday junction helicase complex"/>
    <property type="evidence" value="ECO:0007669"/>
    <property type="project" value="InterPro"/>
</dbReference>
<feature type="region of interest" description="Domain III" evidence="6">
    <location>
        <begin position="149"/>
        <end position="194"/>
    </location>
</feature>
<dbReference type="Proteomes" id="UP000388235">
    <property type="component" value="Chromosome"/>
</dbReference>
<keyword evidence="4 6" id="KW-0233">DNA recombination</keyword>
<dbReference type="Gene3D" id="1.10.8.10">
    <property type="entry name" value="DNA helicase RuvA subunit, C-terminal domain"/>
    <property type="match status" value="1"/>
</dbReference>
<dbReference type="NCBIfam" id="TIGR00084">
    <property type="entry name" value="ruvA"/>
    <property type="match status" value="1"/>
</dbReference>
<gene>
    <name evidence="6 8" type="primary">ruvA</name>
    <name evidence="8" type="ORF">GH975_05140</name>
</gene>
<accession>A0A5Q2QD93</accession>
<evidence type="ECO:0000256" key="4">
    <source>
        <dbReference type="ARBA" id="ARBA00023172"/>
    </source>
</evidence>
<dbReference type="KEGG" id="llp:GH975_05140"/>
<dbReference type="HAMAP" id="MF_00031">
    <property type="entry name" value="DNA_HJ_migration_RuvA"/>
    <property type="match status" value="1"/>
</dbReference>
<dbReference type="InterPro" id="IPR000085">
    <property type="entry name" value="RuvA"/>
</dbReference>
<dbReference type="InterPro" id="IPR013849">
    <property type="entry name" value="DNA_helicase_Holl-junc_RuvA_I"/>
</dbReference>
<dbReference type="SUPFAM" id="SSF50249">
    <property type="entry name" value="Nucleic acid-binding proteins"/>
    <property type="match status" value="1"/>
</dbReference>
<dbReference type="InterPro" id="IPR036267">
    <property type="entry name" value="RuvA_C_sf"/>
</dbReference>
<dbReference type="GO" id="GO:0009378">
    <property type="term" value="F:four-way junction helicase activity"/>
    <property type="evidence" value="ECO:0007669"/>
    <property type="project" value="InterPro"/>
</dbReference>
<organism evidence="8 9">
    <name type="scientific">Litorivicinus lipolyticus</name>
    <dbReference type="NCBI Taxonomy" id="418701"/>
    <lineage>
        <taxon>Bacteria</taxon>
        <taxon>Pseudomonadati</taxon>
        <taxon>Pseudomonadota</taxon>
        <taxon>Gammaproteobacteria</taxon>
        <taxon>Oceanospirillales</taxon>
        <taxon>Litorivicinaceae</taxon>
        <taxon>Litorivicinus</taxon>
    </lineage>
</organism>
<name>A0A5Q2QD93_9GAMM</name>
<evidence type="ECO:0000256" key="1">
    <source>
        <dbReference type="ARBA" id="ARBA00022490"/>
    </source>
</evidence>
<proteinExistence type="inferred from homology"/>
<dbReference type="GO" id="GO:0000400">
    <property type="term" value="F:four-way junction DNA binding"/>
    <property type="evidence" value="ECO:0007669"/>
    <property type="project" value="UniProtKB-UniRule"/>
</dbReference>
<dbReference type="GO" id="GO:0006281">
    <property type="term" value="P:DNA repair"/>
    <property type="evidence" value="ECO:0007669"/>
    <property type="project" value="UniProtKB-UniRule"/>
</dbReference>
<evidence type="ECO:0000313" key="9">
    <source>
        <dbReference type="Proteomes" id="UP000388235"/>
    </source>
</evidence>
<comment type="function">
    <text evidence="6">The RuvA-RuvB-RuvC complex processes Holliday junction (HJ) DNA during genetic recombination and DNA repair, while the RuvA-RuvB complex plays an important role in the rescue of blocked DNA replication forks via replication fork reversal (RFR). RuvA specifically binds to HJ cruciform DNA, conferring on it an open structure. The RuvB hexamer acts as an ATP-dependent pump, pulling dsDNA into and through the RuvAB complex. HJ branch migration allows RuvC to scan DNA until it finds its consensus sequence, where it cleaves and resolves the cruciform DNA.</text>
</comment>
<comment type="subcellular location">
    <subcellularLocation>
        <location evidence="6">Cytoplasm</location>
    </subcellularLocation>
</comment>
<evidence type="ECO:0000259" key="7">
    <source>
        <dbReference type="SMART" id="SM00278"/>
    </source>
</evidence>
<keyword evidence="1 6" id="KW-0963">Cytoplasm</keyword>
<dbReference type="CDD" id="cd14332">
    <property type="entry name" value="UBA_RuvA_C"/>
    <property type="match status" value="1"/>
</dbReference>
<evidence type="ECO:0000313" key="8">
    <source>
        <dbReference type="EMBL" id="QGG79996.1"/>
    </source>
</evidence>
<dbReference type="Pfam" id="PF14520">
    <property type="entry name" value="HHH_5"/>
    <property type="match status" value="1"/>
</dbReference>
<comment type="domain">
    <text evidence="6">Has three domains with a flexible linker between the domains II and III and assumes an 'L' shape. Domain III is highly mobile and contacts RuvB.</text>
</comment>
<dbReference type="SUPFAM" id="SSF47781">
    <property type="entry name" value="RuvA domain 2-like"/>
    <property type="match status" value="1"/>
</dbReference>
<evidence type="ECO:0000256" key="3">
    <source>
        <dbReference type="ARBA" id="ARBA00023125"/>
    </source>
</evidence>
<dbReference type="AlphaFoldDB" id="A0A5Q2QD93"/>
<protein>
    <recommendedName>
        <fullName evidence="6">Holliday junction branch migration complex subunit RuvA</fullName>
    </recommendedName>
</protein>
<sequence>MIARLSGTLVLIDQPAVVLDVAGVGYEIEVPISTLAVLPGLNQPATLHIHQGQRDDIPALFGFSSRADRGLFQAITKISGVGPKMGLAILSTFTLDELSRVAASGDVVALTQIPGVGKRTAERLAVELKNRLPDAPLATLTTKGQGSTSEARAALMALGYNERDAHKAVELAAKDNADSTEALIRGGLKQLAKG</sequence>
<reference evidence="8 9" key="1">
    <citation type="submission" date="2019-11" db="EMBL/GenBank/DDBJ databases">
        <authorList>
            <person name="Khan S.A."/>
            <person name="Jeon C.O."/>
            <person name="Chun B.H."/>
        </authorList>
    </citation>
    <scope>NUCLEOTIDE SEQUENCE [LARGE SCALE GENOMIC DNA]</scope>
    <source>
        <strain evidence="8 9">IMCC 1097</strain>
    </source>
</reference>
<dbReference type="GO" id="GO:0048476">
    <property type="term" value="C:Holliday junction resolvase complex"/>
    <property type="evidence" value="ECO:0007669"/>
    <property type="project" value="UniProtKB-UniRule"/>
</dbReference>
<dbReference type="Gene3D" id="1.10.150.20">
    <property type="entry name" value="5' to 3' exonuclease, C-terminal subdomain"/>
    <property type="match status" value="1"/>
</dbReference>
<dbReference type="OrthoDB" id="5293449at2"/>
<feature type="domain" description="Helix-hairpin-helix DNA-binding motif class 1" evidence="7">
    <location>
        <begin position="108"/>
        <end position="127"/>
    </location>
</feature>
<dbReference type="GO" id="GO:0005737">
    <property type="term" value="C:cytoplasm"/>
    <property type="evidence" value="ECO:0007669"/>
    <property type="project" value="UniProtKB-SubCell"/>
</dbReference>
<keyword evidence="3 6" id="KW-0238">DNA-binding</keyword>
<keyword evidence="9" id="KW-1185">Reference proteome</keyword>
<feature type="domain" description="Helix-hairpin-helix DNA-binding motif class 1" evidence="7">
    <location>
        <begin position="73"/>
        <end position="92"/>
    </location>
</feature>
<comment type="subunit">
    <text evidence="6">Homotetramer. Forms an RuvA(8)-RuvB(12)-Holliday junction (HJ) complex. HJ DNA is sandwiched between 2 RuvA tetramers; dsDNA enters through RuvA and exits via RuvB. An RuvB hexamer assembles on each DNA strand where it exits the tetramer. Each RuvB hexamer is contacted by two RuvA subunits (via domain III) on 2 adjacent RuvB subunits; this complex drives branch migration. In the full resolvosome a probable DNA-RuvA(4)-RuvB(12)-RuvC(2) complex forms which resolves the HJ.</text>
</comment>
<comment type="similarity">
    <text evidence="6">Belongs to the RuvA family.</text>
</comment>
<keyword evidence="8" id="KW-0378">Hydrolase</keyword>
<dbReference type="Pfam" id="PF01330">
    <property type="entry name" value="RuvA_N"/>
    <property type="match status" value="1"/>
</dbReference>
<evidence type="ECO:0000256" key="2">
    <source>
        <dbReference type="ARBA" id="ARBA00022763"/>
    </source>
</evidence>
<keyword evidence="5 6" id="KW-0234">DNA repair</keyword>
<dbReference type="InterPro" id="IPR010994">
    <property type="entry name" value="RuvA_2-like"/>
</dbReference>
<dbReference type="EMBL" id="CP045871">
    <property type="protein sequence ID" value="QGG79996.1"/>
    <property type="molecule type" value="Genomic_DNA"/>
</dbReference>
<dbReference type="Gene3D" id="2.40.50.140">
    <property type="entry name" value="Nucleic acid-binding proteins"/>
    <property type="match status" value="1"/>
</dbReference>
<dbReference type="SMART" id="SM00278">
    <property type="entry name" value="HhH1"/>
    <property type="match status" value="2"/>
</dbReference>
<dbReference type="InterPro" id="IPR012340">
    <property type="entry name" value="NA-bd_OB-fold"/>
</dbReference>
<dbReference type="SUPFAM" id="SSF46929">
    <property type="entry name" value="DNA helicase RuvA subunit, C-terminal domain"/>
    <property type="match status" value="1"/>
</dbReference>
<dbReference type="GO" id="GO:0005524">
    <property type="term" value="F:ATP binding"/>
    <property type="evidence" value="ECO:0007669"/>
    <property type="project" value="InterPro"/>
</dbReference>
<dbReference type="InterPro" id="IPR003583">
    <property type="entry name" value="Hlx-hairpin-Hlx_DNA-bd_motif"/>
</dbReference>
<dbReference type="Pfam" id="PF07499">
    <property type="entry name" value="RuvA_C"/>
    <property type="match status" value="1"/>
</dbReference>
<dbReference type="GO" id="GO:0016787">
    <property type="term" value="F:hydrolase activity"/>
    <property type="evidence" value="ECO:0007669"/>
    <property type="project" value="UniProtKB-KW"/>
</dbReference>
<dbReference type="GO" id="GO:0006310">
    <property type="term" value="P:DNA recombination"/>
    <property type="evidence" value="ECO:0007669"/>
    <property type="project" value="UniProtKB-UniRule"/>
</dbReference>
<keyword evidence="2 6" id="KW-0227">DNA damage</keyword>
<evidence type="ECO:0000256" key="5">
    <source>
        <dbReference type="ARBA" id="ARBA00023204"/>
    </source>
</evidence>
<feature type="region of interest" description="Domain I" evidence="6">
    <location>
        <begin position="1"/>
        <end position="64"/>
    </location>
</feature>
<dbReference type="RefSeq" id="WP_153713500.1">
    <property type="nucleotide sequence ID" value="NZ_CP045871.1"/>
</dbReference>